<dbReference type="NCBIfam" id="TIGR03666">
    <property type="entry name" value="Rv2061_F420"/>
    <property type="match status" value="1"/>
</dbReference>
<dbReference type="Proteomes" id="UP000287171">
    <property type="component" value="Unassembled WGS sequence"/>
</dbReference>
<dbReference type="InterPro" id="IPR012349">
    <property type="entry name" value="Split_barrel_FMN-bd"/>
</dbReference>
<protein>
    <submittedName>
        <fullName evidence="2">PPOX class F420-dependent oxidoreductase</fullName>
    </submittedName>
</protein>
<keyword evidence="1" id="KW-0560">Oxidoreductase</keyword>
<gene>
    <name evidence="2" type="ORF">KDA_17940</name>
</gene>
<comment type="caution">
    <text evidence="2">The sequence shown here is derived from an EMBL/GenBank/DDBJ whole genome shotgun (WGS) entry which is preliminary data.</text>
</comment>
<dbReference type="OrthoDB" id="163808at2"/>
<dbReference type="InterPro" id="IPR052019">
    <property type="entry name" value="F420H2_bilvrd_red/Heme_oxyg"/>
</dbReference>
<dbReference type="PANTHER" id="PTHR35176">
    <property type="entry name" value="HEME OXYGENASE HI_0854-RELATED"/>
    <property type="match status" value="1"/>
</dbReference>
<dbReference type="EMBL" id="BIFT01000001">
    <property type="protein sequence ID" value="GCE26310.1"/>
    <property type="molecule type" value="Genomic_DNA"/>
</dbReference>
<evidence type="ECO:0000313" key="3">
    <source>
        <dbReference type="Proteomes" id="UP000287171"/>
    </source>
</evidence>
<proteinExistence type="predicted"/>
<dbReference type="SUPFAM" id="SSF50475">
    <property type="entry name" value="FMN-binding split barrel"/>
    <property type="match status" value="1"/>
</dbReference>
<dbReference type="GO" id="GO:0005829">
    <property type="term" value="C:cytosol"/>
    <property type="evidence" value="ECO:0007669"/>
    <property type="project" value="TreeGrafter"/>
</dbReference>
<dbReference type="PANTHER" id="PTHR35176:SF11">
    <property type="entry name" value="PYRIDOXAMINE 5'-PHOSPHATE OXIDASE FAMILY PROTEIN"/>
    <property type="match status" value="1"/>
</dbReference>
<organism evidence="2 3">
    <name type="scientific">Dictyobacter alpinus</name>
    <dbReference type="NCBI Taxonomy" id="2014873"/>
    <lineage>
        <taxon>Bacteria</taxon>
        <taxon>Bacillati</taxon>
        <taxon>Chloroflexota</taxon>
        <taxon>Ktedonobacteria</taxon>
        <taxon>Ktedonobacterales</taxon>
        <taxon>Dictyobacteraceae</taxon>
        <taxon>Dictyobacter</taxon>
    </lineage>
</organism>
<dbReference type="GO" id="GO:0016627">
    <property type="term" value="F:oxidoreductase activity, acting on the CH-CH group of donors"/>
    <property type="evidence" value="ECO:0007669"/>
    <property type="project" value="TreeGrafter"/>
</dbReference>
<dbReference type="GO" id="GO:0070967">
    <property type="term" value="F:coenzyme F420 binding"/>
    <property type="evidence" value="ECO:0007669"/>
    <property type="project" value="TreeGrafter"/>
</dbReference>
<evidence type="ECO:0000313" key="2">
    <source>
        <dbReference type="EMBL" id="GCE26310.1"/>
    </source>
</evidence>
<dbReference type="Gene3D" id="2.30.110.10">
    <property type="entry name" value="Electron Transport, Fmn-binding Protein, Chain A"/>
    <property type="match status" value="1"/>
</dbReference>
<keyword evidence="3" id="KW-1185">Reference proteome</keyword>
<sequence length="135" mass="15073">MAIENSQTTTPHPFAYLKGEQFILLKTFRKSGVAVPTAVWFVEDDGKLYITTVQNIGKVKRIRNNGRVLLAPCNRGGVVHGAEIEAQGRELPSAEQPAARALLARKYGFMFKMITFVSKLRKSQQTILEIRPTQA</sequence>
<name>A0A402B4P8_9CHLR</name>
<evidence type="ECO:0000256" key="1">
    <source>
        <dbReference type="ARBA" id="ARBA00023002"/>
    </source>
</evidence>
<reference evidence="3" key="1">
    <citation type="submission" date="2018-12" db="EMBL/GenBank/DDBJ databases">
        <title>Tengunoibacter tsumagoiensis gen. nov., sp. nov., Dictyobacter kobayashii sp. nov., D. alpinus sp. nov., and D. joshuensis sp. nov. and description of Dictyobacteraceae fam. nov. within the order Ktedonobacterales isolated from Tengu-no-mugimeshi.</title>
        <authorList>
            <person name="Wang C.M."/>
            <person name="Zheng Y."/>
            <person name="Sakai Y."/>
            <person name="Toyoda A."/>
            <person name="Minakuchi Y."/>
            <person name="Abe K."/>
            <person name="Yokota A."/>
            <person name="Yabe S."/>
        </authorList>
    </citation>
    <scope>NUCLEOTIDE SEQUENCE [LARGE SCALE GENOMIC DNA]</scope>
    <source>
        <strain evidence="3">Uno16</strain>
    </source>
</reference>
<dbReference type="RefSeq" id="WP_126626785.1">
    <property type="nucleotide sequence ID" value="NZ_BIFT01000001.1"/>
</dbReference>
<dbReference type="InterPro" id="IPR019965">
    <property type="entry name" value="PPOX_F420-dep_Rv2061_put"/>
</dbReference>
<dbReference type="AlphaFoldDB" id="A0A402B4P8"/>
<accession>A0A402B4P8</accession>